<evidence type="ECO:0000256" key="1">
    <source>
        <dbReference type="SAM" id="Phobius"/>
    </source>
</evidence>
<organism evidence="2 3">
    <name type="scientific">Shewanella nanhaiensis</name>
    <dbReference type="NCBI Taxonomy" id="2864872"/>
    <lineage>
        <taxon>Bacteria</taxon>
        <taxon>Pseudomonadati</taxon>
        <taxon>Pseudomonadota</taxon>
        <taxon>Gammaproteobacteria</taxon>
        <taxon>Alteromonadales</taxon>
        <taxon>Shewanellaceae</taxon>
        <taxon>Shewanella</taxon>
    </lineage>
</organism>
<protein>
    <recommendedName>
        <fullName evidence="4">PH domain-containing protein</fullName>
    </recommendedName>
</protein>
<dbReference type="Proteomes" id="UP001195963">
    <property type="component" value="Unassembled WGS sequence"/>
</dbReference>
<proteinExistence type="predicted"/>
<sequence length="367" mass="41507">MRRSVKFRLIFLISTIVSYSLGFQFLPESLDGDLNLRLVIGFSVLYFILLPLSYWFCIIKVGEQKLWKMLLIFSLSSLMARLSFPAEIAGYFEFIAWLRYPIIAVLLAIQLFLMVSIVKGLWQARNLSGDPRVHILETFQEQDDKKRSLALVMASEPASWYYAIPYLSRNHVPAITALKLRSSSLWCWFMLILGTLATSSLAYFVIEPWSQLAAIIVASIISYSLVMVTANYRLSRHYSLYSQHDNLIINNSVWGFMSIKLTDIADIEIGEYFRKENKEGLHFGYGASSNIKLSFHQPQTYFGGLGQLTEQVDSIDMQLADPQALVEYFQQYIANQSGVPLSVDGSTTQELQACDSPAISAELSSGS</sequence>
<feature type="transmembrane region" description="Helical" evidence="1">
    <location>
        <begin position="7"/>
        <end position="26"/>
    </location>
</feature>
<gene>
    <name evidence="2" type="ORF">K0625_04460</name>
</gene>
<evidence type="ECO:0000313" key="2">
    <source>
        <dbReference type="EMBL" id="MBW8182909.1"/>
    </source>
</evidence>
<feature type="transmembrane region" description="Helical" evidence="1">
    <location>
        <begin position="38"/>
        <end position="58"/>
    </location>
</feature>
<dbReference type="RefSeq" id="WP_220108555.1">
    <property type="nucleotide sequence ID" value="NZ_JAHZST010000002.1"/>
</dbReference>
<feature type="transmembrane region" description="Helical" evidence="1">
    <location>
        <begin position="70"/>
        <end position="92"/>
    </location>
</feature>
<keyword evidence="3" id="KW-1185">Reference proteome</keyword>
<keyword evidence="1" id="KW-0812">Transmembrane</keyword>
<keyword evidence="1" id="KW-1133">Transmembrane helix</keyword>
<evidence type="ECO:0000313" key="3">
    <source>
        <dbReference type="Proteomes" id="UP001195963"/>
    </source>
</evidence>
<dbReference type="EMBL" id="JAHZST010000002">
    <property type="protein sequence ID" value="MBW8182909.1"/>
    <property type="molecule type" value="Genomic_DNA"/>
</dbReference>
<comment type="caution">
    <text evidence="2">The sequence shown here is derived from an EMBL/GenBank/DDBJ whole genome shotgun (WGS) entry which is preliminary data.</text>
</comment>
<accession>A0ABS7DZS4</accession>
<keyword evidence="1" id="KW-0472">Membrane</keyword>
<name>A0ABS7DZS4_9GAMM</name>
<feature type="transmembrane region" description="Helical" evidence="1">
    <location>
        <begin position="212"/>
        <end position="232"/>
    </location>
</feature>
<reference evidence="2 3" key="1">
    <citation type="submission" date="2021-07" db="EMBL/GenBank/DDBJ databases">
        <title>Shewanella sp. nov, isolated from SCS.</title>
        <authorList>
            <person name="Cao W.R."/>
        </authorList>
    </citation>
    <scope>NUCLEOTIDE SEQUENCE [LARGE SCALE GENOMIC DNA]</scope>
    <source>
        <strain evidence="2 3">NR704-98</strain>
    </source>
</reference>
<evidence type="ECO:0008006" key="4">
    <source>
        <dbReference type="Google" id="ProtNLM"/>
    </source>
</evidence>
<feature type="transmembrane region" description="Helical" evidence="1">
    <location>
        <begin position="185"/>
        <end position="206"/>
    </location>
</feature>
<feature type="transmembrane region" description="Helical" evidence="1">
    <location>
        <begin position="98"/>
        <end position="122"/>
    </location>
</feature>